<evidence type="ECO:0000256" key="6">
    <source>
        <dbReference type="ARBA" id="ARBA00023136"/>
    </source>
</evidence>
<keyword evidence="5" id="KW-1003">Cell membrane</keyword>
<evidence type="ECO:0000256" key="4">
    <source>
        <dbReference type="ARBA" id="ARBA00022448"/>
    </source>
</evidence>
<comment type="subcellular location">
    <subcellularLocation>
        <location evidence="2">Cell membrane</location>
    </subcellularLocation>
</comment>
<evidence type="ECO:0000256" key="1">
    <source>
        <dbReference type="ARBA" id="ARBA00002281"/>
    </source>
</evidence>
<evidence type="ECO:0000256" key="2">
    <source>
        <dbReference type="ARBA" id="ARBA00004236"/>
    </source>
</evidence>
<protein>
    <submittedName>
        <fullName evidence="10">Protein BIG GRAIN 1-like A</fullName>
    </submittedName>
</protein>
<dbReference type="GeneID" id="107006910"/>
<dbReference type="PANTHER" id="PTHR33541">
    <property type="entry name" value="PROTEIN BIG GRAIN 1-LIKE A-RELATED"/>
    <property type="match status" value="1"/>
</dbReference>
<dbReference type="Proteomes" id="UP000694930">
    <property type="component" value="Chromosome 12"/>
</dbReference>
<comment type="similarity">
    <text evidence="3">Belongs to the BIG GRAIN 1 (BG1) plant protein family.</text>
</comment>
<dbReference type="PANTHER" id="PTHR33541:SF20">
    <property type="entry name" value="PROTEIN BIG GRAIN 1-LIKE B"/>
    <property type="match status" value="1"/>
</dbReference>
<accession>A0ABM1FS31</accession>
<name>A0ABM1FS31_SOLPN</name>
<dbReference type="InterPro" id="IPR039621">
    <property type="entry name" value="BG1-like"/>
</dbReference>
<organism evidence="9 10">
    <name type="scientific">Solanum pennellii</name>
    <name type="common">Tomato</name>
    <name type="synonym">Lycopersicon pennellii</name>
    <dbReference type="NCBI Taxonomy" id="28526"/>
    <lineage>
        <taxon>Eukaryota</taxon>
        <taxon>Viridiplantae</taxon>
        <taxon>Streptophyta</taxon>
        <taxon>Embryophyta</taxon>
        <taxon>Tracheophyta</taxon>
        <taxon>Spermatophyta</taxon>
        <taxon>Magnoliopsida</taxon>
        <taxon>eudicotyledons</taxon>
        <taxon>Gunneridae</taxon>
        <taxon>Pentapetalae</taxon>
        <taxon>asterids</taxon>
        <taxon>lamiids</taxon>
        <taxon>Solanales</taxon>
        <taxon>Solanaceae</taxon>
        <taxon>Solanoideae</taxon>
        <taxon>Solaneae</taxon>
        <taxon>Solanum</taxon>
        <taxon>Solanum subgen. Lycopersicon</taxon>
    </lineage>
</organism>
<evidence type="ECO:0000256" key="3">
    <source>
        <dbReference type="ARBA" id="ARBA00010067"/>
    </source>
</evidence>
<sequence length="225" mass="25658">MSCFFALLVKPPICHSIDQAGQDKKSKNFNSSISFSWYGLKNRPKPIKTSISTKQEKFHKHQHPKDLNFYDSSPAKEKPKHGEDGFKKTKSRGMKIYRELKKVKQPPLSSFLNSLFTNGKKANISSNDDEDRILKSTCLRKNIISTPCGHKNLDMDQLQNVEAIKNINKNHIHELKFYKNIIEMIEEDEDEGASCASSDLFELDIFSPIGSMELSVYETTNLGIN</sequence>
<comment type="function">
    <text evidence="1">Involved in auxin transport. Regulator of the auxin signaling pathway.</text>
</comment>
<dbReference type="RefSeq" id="XP_015060905.1">
    <property type="nucleotide sequence ID" value="XM_015205419.2"/>
</dbReference>
<keyword evidence="6" id="KW-0472">Membrane</keyword>
<keyword evidence="7" id="KW-0927">Auxin signaling pathway</keyword>
<reference evidence="10" key="2">
    <citation type="submission" date="2025-08" db="UniProtKB">
        <authorList>
            <consortium name="RefSeq"/>
        </authorList>
    </citation>
    <scope>IDENTIFICATION</scope>
</reference>
<keyword evidence="9" id="KW-1185">Reference proteome</keyword>
<evidence type="ECO:0000256" key="7">
    <source>
        <dbReference type="ARBA" id="ARBA00023294"/>
    </source>
</evidence>
<evidence type="ECO:0000313" key="10">
    <source>
        <dbReference type="RefSeq" id="XP_015060905.1"/>
    </source>
</evidence>
<evidence type="ECO:0000256" key="8">
    <source>
        <dbReference type="SAM" id="MobiDB-lite"/>
    </source>
</evidence>
<feature type="compositionally biased region" description="Basic and acidic residues" evidence="8">
    <location>
        <begin position="64"/>
        <end position="87"/>
    </location>
</feature>
<feature type="region of interest" description="Disordered" evidence="8">
    <location>
        <begin position="53"/>
        <end position="88"/>
    </location>
</feature>
<keyword evidence="4" id="KW-0813">Transport</keyword>
<reference evidence="9" key="1">
    <citation type="journal article" date="2014" name="Nat. Genet.">
        <title>The genome of the stress-tolerant wild tomato species Solanum pennellii.</title>
        <authorList>
            <person name="Bolger A."/>
            <person name="Scossa F."/>
            <person name="Bolger M.E."/>
            <person name="Lanz C."/>
            <person name="Maumus F."/>
            <person name="Tohge T."/>
            <person name="Quesneville H."/>
            <person name="Alseekh S."/>
            <person name="Sorensen I."/>
            <person name="Lichtenstein G."/>
            <person name="Fich E.A."/>
            <person name="Conte M."/>
            <person name="Keller H."/>
            <person name="Schneeberger K."/>
            <person name="Schwacke R."/>
            <person name="Ofner I."/>
            <person name="Vrebalov J."/>
            <person name="Xu Y."/>
            <person name="Osorio S."/>
            <person name="Aflitos S.A."/>
            <person name="Schijlen E."/>
            <person name="Jimenez-Gomez J.M."/>
            <person name="Ryngajllo M."/>
            <person name="Kimura S."/>
            <person name="Kumar R."/>
            <person name="Koenig D."/>
            <person name="Headland L.R."/>
            <person name="Maloof J.N."/>
            <person name="Sinha N."/>
            <person name="van Ham R.C."/>
            <person name="Lankhorst R.K."/>
            <person name="Mao L."/>
            <person name="Vogel A."/>
            <person name="Arsova B."/>
            <person name="Panstruga R."/>
            <person name="Fei Z."/>
            <person name="Rose J.K."/>
            <person name="Zamir D."/>
            <person name="Carrari F."/>
            <person name="Giovannoni J.J."/>
            <person name="Weigel D."/>
            <person name="Usadel B."/>
            <person name="Fernie A.R."/>
        </authorList>
    </citation>
    <scope>NUCLEOTIDE SEQUENCE [LARGE SCALE GENOMIC DNA]</scope>
    <source>
        <strain evidence="9">cv. LA0716</strain>
    </source>
</reference>
<proteinExistence type="inferred from homology"/>
<evidence type="ECO:0000256" key="5">
    <source>
        <dbReference type="ARBA" id="ARBA00022475"/>
    </source>
</evidence>
<evidence type="ECO:0000313" key="9">
    <source>
        <dbReference type="Proteomes" id="UP000694930"/>
    </source>
</evidence>
<gene>
    <name evidence="10" type="primary">LOC107006910</name>
</gene>